<protein>
    <submittedName>
        <fullName evidence="1">Uncharacterized protein</fullName>
    </submittedName>
</protein>
<organism evidence="1 2">
    <name type="scientific">Megasphaera elsdenii CAG:570</name>
    <dbReference type="NCBI Taxonomy" id="1263087"/>
    <lineage>
        <taxon>Bacteria</taxon>
        <taxon>Bacillati</taxon>
        <taxon>Bacillota</taxon>
        <taxon>Negativicutes</taxon>
        <taxon>Veillonellales</taxon>
        <taxon>Veillonellaceae</taxon>
        <taxon>Megasphaera</taxon>
    </lineage>
</organism>
<proteinExistence type="predicted"/>
<dbReference type="AlphaFoldDB" id="R7MY15"/>
<gene>
    <name evidence="1" type="ORF">BN715_01492</name>
</gene>
<comment type="caution">
    <text evidence="1">The sequence shown here is derived from an EMBL/GenBank/DDBJ whole genome shotgun (WGS) entry which is preliminary data.</text>
</comment>
<reference evidence="1" key="1">
    <citation type="submission" date="2012-11" db="EMBL/GenBank/DDBJ databases">
        <title>Dependencies among metagenomic species, viruses, plasmids and units of genetic variation.</title>
        <authorList>
            <person name="Nielsen H.B."/>
            <person name="Almeida M."/>
            <person name="Juncker A.S."/>
            <person name="Rasmussen S."/>
            <person name="Li J."/>
            <person name="Sunagawa S."/>
            <person name="Plichta D."/>
            <person name="Gautier L."/>
            <person name="Le Chatelier E."/>
            <person name="Peletier E."/>
            <person name="Bonde I."/>
            <person name="Nielsen T."/>
            <person name="Manichanh C."/>
            <person name="Arumugam M."/>
            <person name="Batto J."/>
            <person name="Santos M.B.Q.D."/>
            <person name="Blom N."/>
            <person name="Borruel N."/>
            <person name="Burgdorf K.S."/>
            <person name="Boumezbeur F."/>
            <person name="Casellas F."/>
            <person name="Dore J."/>
            <person name="Guarner F."/>
            <person name="Hansen T."/>
            <person name="Hildebrand F."/>
            <person name="Kaas R.S."/>
            <person name="Kennedy S."/>
            <person name="Kristiansen K."/>
            <person name="Kultima J.R."/>
            <person name="Leonard P."/>
            <person name="Levenez F."/>
            <person name="Lund O."/>
            <person name="Moumen B."/>
            <person name="Le Paslier D."/>
            <person name="Pons N."/>
            <person name="Pedersen O."/>
            <person name="Prifti E."/>
            <person name="Qin J."/>
            <person name="Raes J."/>
            <person name="Tap J."/>
            <person name="Tims S."/>
            <person name="Ussery D.W."/>
            <person name="Yamada T."/>
            <person name="MetaHit consortium"/>
            <person name="Renault P."/>
            <person name="Sicheritz-Ponten T."/>
            <person name="Bork P."/>
            <person name="Wang J."/>
            <person name="Brunak S."/>
            <person name="Ehrlich S.D."/>
        </authorList>
    </citation>
    <scope>NUCLEOTIDE SEQUENCE [LARGE SCALE GENOMIC DNA]</scope>
</reference>
<evidence type="ECO:0000313" key="1">
    <source>
        <dbReference type="EMBL" id="CDF05221.1"/>
    </source>
</evidence>
<dbReference type="EMBL" id="CBKE010000239">
    <property type="protein sequence ID" value="CDF05221.1"/>
    <property type="molecule type" value="Genomic_DNA"/>
</dbReference>
<dbReference type="Proteomes" id="UP000017908">
    <property type="component" value="Unassembled WGS sequence"/>
</dbReference>
<evidence type="ECO:0000313" key="2">
    <source>
        <dbReference type="Proteomes" id="UP000017908"/>
    </source>
</evidence>
<name>R7MY15_MEGEL</name>
<sequence length="241" mass="26540">MMELREIVQCLLAQRNAVVILFFLDQDAAHEGVPPFPVRRDDPFPPFQSHGLFLVRQLVRVEAAQIGTHEIGLAGLVLEDIDHAPYGQGIRTVRFLPAVLQDGIDSAAKISRRMGPFIELLDIQIIEAPAVNPMQVGKIRKGNHAGPGDFPAFPVLLRLAQGIGIIVIIPASPRPIGSGLAVHSQDLVITTVAAGLAGSKRIHGTTSVFFHSISYRYGYYNMQKRSCLKRQLLFWGLMYDV</sequence>
<accession>R7MY15</accession>